<protein>
    <submittedName>
        <fullName evidence="2">Chemotaxis protein CheW</fullName>
    </submittedName>
</protein>
<dbReference type="SMART" id="SM00260">
    <property type="entry name" value="CheW"/>
    <property type="match status" value="1"/>
</dbReference>
<dbReference type="GO" id="GO:0005829">
    <property type="term" value="C:cytosol"/>
    <property type="evidence" value="ECO:0007669"/>
    <property type="project" value="TreeGrafter"/>
</dbReference>
<gene>
    <name evidence="2" type="ORF">AKJ29_10185</name>
</gene>
<accession>A0A0P7KH37</accession>
<dbReference type="SUPFAM" id="SSF50341">
    <property type="entry name" value="CheW-like"/>
    <property type="match status" value="1"/>
</dbReference>
<dbReference type="Gene3D" id="2.40.50.180">
    <property type="entry name" value="CheA-289, Domain 4"/>
    <property type="match status" value="1"/>
</dbReference>
<dbReference type="PANTHER" id="PTHR22617:SF23">
    <property type="entry name" value="CHEMOTAXIS PROTEIN CHEW"/>
    <property type="match status" value="1"/>
</dbReference>
<dbReference type="PROSITE" id="PS50851">
    <property type="entry name" value="CHEW"/>
    <property type="match status" value="1"/>
</dbReference>
<organism evidence="2 3">
    <name type="scientific">Aliiroseovarius crassostreae</name>
    <dbReference type="NCBI Taxonomy" id="154981"/>
    <lineage>
        <taxon>Bacteria</taxon>
        <taxon>Pseudomonadati</taxon>
        <taxon>Pseudomonadota</taxon>
        <taxon>Alphaproteobacteria</taxon>
        <taxon>Rhodobacterales</taxon>
        <taxon>Paracoccaceae</taxon>
        <taxon>Aliiroseovarius</taxon>
    </lineage>
</organism>
<name>A0A0P7KH37_9RHOB</name>
<proteinExistence type="predicted"/>
<dbReference type="GO" id="GO:0006935">
    <property type="term" value="P:chemotaxis"/>
    <property type="evidence" value="ECO:0007669"/>
    <property type="project" value="InterPro"/>
</dbReference>
<dbReference type="InterPro" id="IPR039315">
    <property type="entry name" value="CheW"/>
</dbReference>
<evidence type="ECO:0000259" key="1">
    <source>
        <dbReference type="PROSITE" id="PS50851"/>
    </source>
</evidence>
<evidence type="ECO:0000313" key="2">
    <source>
        <dbReference type="EMBL" id="KPN62632.1"/>
    </source>
</evidence>
<comment type="caution">
    <text evidence="2">The sequence shown here is derived from an EMBL/GenBank/DDBJ whole genome shotgun (WGS) entry which is preliminary data.</text>
</comment>
<dbReference type="Pfam" id="PF01584">
    <property type="entry name" value="CheW"/>
    <property type="match status" value="1"/>
</dbReference>
<dbReference type="GO" id="GO:0007165">
    <property type="term" value="P:signal transduction"/>
    <property type="evidence" value="ECO:0007669"/>
    <property type="project" value="InterPro"/>
</dbReference>
<dbReference type="CDD" id="cd00732">
    <property type="entry name" value="CheW"/>
    <property type="match status" value="1"/>
</dbReference>
<dbReference type="InterPro" id="IPR036061">
    <property type="entry name" value="CheW-like_dom_sf"/>
</dbReference>
<evidence type="ECO:0000313" key="3">
    <source>
        <dbReference type="Proteomes" id="UP000050471"/>
    </source>
</evidence>
<dbReference type="PANTHER" id="PTHR22617">
    <property type="entry name" value="CHEMOTAXIS SENSOR HISTIDINE KINASE-RELATED"/>
    <property type="match status" value="1"/>
</dbReference>
<reference evidence="2 3" key="1">
    <citation type="submission" date="2015-09" db="EMBL/GenBank/DDBJ databases">
        <title>Draft genome sequence of Aliiroseovarius crassostreae CV919-312TSm, the causative agent of Roseovarius Oyster Disease (formerly Juvenile Oyster Disease).</title>
        <authorList>
            <person name="Kessner L."/>
            <person name="Spinard E."/>
            <person name="Nelson D."/>
        </authorList>
    </citation>
    <scope>NUCLEOTIDE SEQUENCE [LARGE SCALE GENOMIC DNA]</scope>
    <source>
        <strain evidence="2 3">CV919-312</strain>
    </source>
</reference>
<dbReference type="EMBL" id="LKBA01000019">
    <property type="protein sequence ID" value="KPN62632.1"/>
    <property type="molecule type" value="Genomic_DNA"/>
</dbReference>
<dbReference type="RefSeq" id="WP_055192504.1">
    <property type="nucleotide sequence ID" value="NZ_FPBS01000045.1"/>
</dbReference>
<keyword evidence="3" id="KW-1185">Reference proteome</keyword>
<dbReference type="Gene3D" id="2.30.30.40">
    <property type="entry name" value="SH3 Domains"/>
    <property type="match status" value="1"/>
</dbReference>
<dbReference type="OrthoDB" id="9794382at2"/>
<dbReference type="Proteomes" id="UP000050471">
    <property type="component" value="Unassembled WGS sequence"/>
</dbReference>
<dbReference type="AlphaFoldDB" id="A0A0P7KH37"/>
<sequence length="159" mass="17375">MTEATKNLDTHSDGSEIELLSFLVGGQDYSVDIMSVREIRGGAQATSLPHAPNYVKGVINLRGTVLPIVDLAKRLGMHEDKNTERNVIIVVAIGERTVGLVVDAVSDILAISEQDMQPPPEMRADQKRNFVSALTIVEDRMIRILDLNAVLPETNEEAA</sequence>
<dbReference type="STRING" id="154981.AKJ29_10185"/>
<dbReference type="InterPro" id="IPR002545">
    <property type="entry name" value="CheW-lke_dom"/>
</dbReference>
<feature type="domain" description="CheW-like" evidence="1">
    <location>
        <begin position="16"/>
        <end position="156"/>
    </location>
</feature>